<proteinExistence type="predicted"/>
<dbReference type="AlphaFoldDB" id="A0A367ZPZ8"/>
<name>A0A367ZPZ8_9BACT</name>
<comment type="caution">
    <text evidence="1">The sequence shown here is derived from an EMBL/GenBank/DDBJ whole genome shotgun (WGS) entry which is preliminary data.</text>
</comment>
<dbReference type="Proteomes" id="UP000252355">
    <property type="component" value="Unassembled WGS sequence"/>
</dbReference>
<accession>A0A367ZPZ8</accession>
<dbReference type="EMBL" id="QOQW01000013">
    <property type="protein sequence ID" value="RCK79452.1"/>
    <property type="molecule type" value="Genomic_DNA"/>
</dbReference>
<protein>
    <submittedName>
        <fullName evidence="1">Uncharacterized protein</fullName>
    </submittedName>
</protein>
<sequence>MFVVMLVLIVLTALSVAFYQMSREARASAFLIEQKSILRELAEAAQDEAFARLAAATADPTSAASQWLTGPRTGELALSVPLTAGQAGSMLRSDLEARFAAVLRCVEARTSDSKGSPFAPGEALGTAEIAVTVELHPRWSGWKKTTPYASCSIIRHHDFKVVSVVSPRQNASPRTAYAHNWVLDYVLLLRHGLREFRQQHGEPLNPSQTTVVIDQNALAGTPERLGKIFIGGTTDPSGPSTAGPNETPRGNHVFANIDESMAALIPPFQKVGTRRIGLDECCLLLPRLNAARRYLAGLEGVFSARHVPLLRPPAGYQGSPEAEAELSARNGALNAAQGAEATIATGLYLLGKEPARAADSAFAAAILEGAIRQRFLYFSYFHLDLSRVSGASAQDIADLQRLLIPCIPPGPQPIRDDTLRAFTEGLARLEARYGNAPGTPVLTSRLQDGFLYQGGQSGPVPPAGAAFAAPRPAFFDYRGQPAELTQSGKDGWPYRHYGLWDRKLETADQLETFGILDRQKGELRLRGVIGVNDYVTLGAAGQPPLKIRGQGVLVAKGFRLLSGLEKAAGEPVEPICVLFARDQSILVETSDPIQASLIALGAPGNPLAVLPQKTLALQGCLAADELRPERWAPGVEHVLRYDPALKPGRPVLQINLARWITFQKVIESETPEGAT</sequence>
<evidence type="ECO:0000313" key="1">
    <source>
        <dbReference type="EMBL" id="RCK79452.1"/>
    </source>
</evidence>
<organism evidence="1 2">
    <name type="scientific">Candidatus Ozemobacter sibiricus</name>
    <dbReference type="NCBI Taxonomy" id="2268124"/>
    <lineage>
        <taxon>Bacteria</taxon>
        <taxon>Candidatus Ozemobacteria</taxon>
        <taxon>Candidatus Ozemobacterales</taxon>
        <taxon>Candidatus Ozemobacteraceae</taxon>
        <taxon>Candidatus Ozemobacter</taxon>
    </lineage>
</organism>
<gene>
    <name evidence="1" type="ORF">OZSIB_0092</name>
</gene>
<evidence type="ECO:0000313" key="2">
    <source>
        <dbReference type="Proteomes" id="UP000252355"/>
    </source>
</evidence>
<reference evidence="1 2" key="1">
    <citation type="submission" date="2018-05" db="EMBL/GenBank/DDBJ databases">
        <title>A metagenomic window into the 2 km-deep terrestrial subsurface aquifer revealed taxonomically and functionally diverse microbial community comprising novel uncultured bacterial lineages.</title>
        <authorList>
            <person name="Kadnikov V.V."/>
            <person name="Mardanov A.V."/>
            <person name="Beletsky A.V."/>
            <person name="Banks D."/>
            <person name="Pimenov N.V."/>
            <person name="Frank Y.A."/>
            <person name="Karnachuk O.V."/>
            <person name="Ravin N.V."/>
        </authorList>
    </citation>
    <scope>NUCLEOTIDE SEQUENCE [LARGE SCALE GENOMIC DNA]</scope>
    <source>
        <strain evidence="1">BY5</strain>
    </source>
</reference>